<keyword evidence="3" id="KW-1185">Reference proteome</keyword>
<sequence length="184" mass="20442">MAYGVCTREIHLYFPNVLSTTTNVVEHMQAALSEVFERSVNARVNLGWVKFGLAIAAFLLVAETLPASKKSLRSKSPRWALTVPYITRALGYVGTCVDFWMMTCLVRKSPSVENFIAGLAGVLAPCVIAQDNLLDETRLESERDRSVLEYILDATYRDRLVWIEPTVPDSTGETAEGPQNVISK</sequence>
<keyword evidence="1" id="KW-0812">Transmembrane</keyword>
<name>A0A0F4GK37_9PEZI</name>
<feature type="transmembrane region" description="Helical" evidence="1">
    <location>
        <begin position="48"/>
        <end position="67"/>
    </location>
</feature>
<evidence type="ECO:0000313" key="3">
    <source>
        <dbReference type="Proteomes" id="UP000033647"/>
    </source>
</evidence>
<keyword evidence="1" id="KW-0472">Membrane</keyword>
<comment type="caution">
    <text evidence="2">The sequence shown here is derived from an EMBL/GenBank/DDBJ whole genome shotgun (WGS) entry which is preliminary data.</text>
</comment>
<organism evidence="2 3">
    <name type="scientific">Zymoseptoria brevis</name>
    <dbReference type="NCBI Taxonomy" id="1047168"/>
    <lineage>
        <taxon>Eukaryota</taxon>
        <taxon>Fungi</taxon>
        <taxon>Dikarya</taxon>
        <taxon>Ascomycota</taxon>
        <taxon>Pezizomycotina</taxon>
        <taxon>Dothideomycetes</taxon>
        <taxon>Dothideomycetidae</taxon>
        <taxon>Mycosphaerellales</taxon>
        <taxon>Mycosphaerellaceae</taxon>
        <taxon>Zymoseptoria</taxon>
    </lineage>
</organism>
<protein>
    <submittedName>
        <fullName evidence="2">Uncharacterized protein</fullName>
    </submittedName>
</protein>
<evidence type="ECO:0000256" key="1">
    <source>
        <dbReference type="SAM" id="Phobius"/>
    </source>
</evidence>
<reference evidence="2 3" key="1">
    <citation type="submission" date="2015-03" db="EMBL/GenBank/DDBJ databases">
        <title>RNA-seq based gene annotation and comparative genomics of four Zymoseptoria species reveal species-specific pathogenicity related genes and transposable element activity.</title>
        <authorList>
            <person name="Grandaubert J."/>
            <person name="Bhattacharyya A."/>
            <person name="Stukenbrock E.H."/>
        </authorList>
    </citation>
    <scope>NUCLEOTIDE SEQUENCE [LARGE SCALE GENOMIC DNA]</scope>
    <source>
        <strain evidence="2 3">Zb18110</strain>
    </source>
</reference>
<dbReference type="AlphaFoldDB" id="A0A0F4GK37"/>
<gene>
    <name evidence="2" type="ORF">TI39_contig462g00011</name>
</gene>
<dbReference type="EMBL" id="LAFY01000454">
    <property type="protein sequence ID" value="KJX97766.1"/>
    <property type="molecule type" value="Genomic_DNA"/>
</dbReference>
<dbReference type="Proteomes" id="UP000033647">
    <property type="component" value="Unassembled WGS sequence"/>
</dbReference>
<evidence type="ECO:0000313" key="2">
    <source>
        <dbReference type="EMBL" id="KJX97766.1"/>
    </source>
</evidence>
<keyword evidence="1" id="KW-1133">Transmembrane helix</keyword>
<proteinExistence type="predicted"/>
<accession>A0A0F4GK37</accession>